<evidence type="ECO:0000313" key="1">
    <source>
        <dbReference type="EMBL" id="QWG07454.1"/>
    </source>
</evidence>
<dbReference type="Pfam" id="PF04134">
    <property type="entry name" value="DCC1-like"/>
    <property type="match status" value="1"/>
</dbReference>
<dbReference type="PANTHER" id="PTHR33639:SF2">
    <property type="entry name" value="DUF393 DOMAIN-CONTAINING PROTEIN"/>
    <property type="match status" value="1"/>
</dbReference>
<organism evidence="1 2">
    <name type="scientific">Flammeovirga kamogawensis</name>
    <dbReference type="NCBI Taxonomy" id="373891"/>
    <lineage>
        <taxon>Bacteria</taxon>
        <taxon>Pseudomonadati</taxon>
        <taxon>Bacteroidota</taxon>
        <taxon>Cytophagia</taxon>
        <taxon>Cytophagales</taxon>
        <taxon>Flammeovirgaceae</taxon>
        <taxon>Flammeovirga</taxon>
    </lineage>
</organism>
<evidence type="ECO:0000313" key="2">
    <source>
        <dbReference type="Proteomes" id="UP000682802"/>
    </source>
</evidence>
<name>A0ABX8GVM6_9BACT</name>
<reference evidence="1 2" key="1">
    <citation type="submission" date="2021-05" db="EMBL/GenBank/DDBJ databases">
        <title>Comparative genomic studies on the polysaccharide-degrading batcterial strains of the Flammeovirga genus.</title>
        <authorList>
            <person name="Zewei F."/>
            <person name="Zheng Z."/>
            <person name="Yu L."/>
            <person name="Ruyue G."/>
            <person name="Yanhong M."/>
            <person name="Yuanyuan C."/>
            <person name="Jingyan G."/>
            <person name="Wenjun H."/>
        </authorList>
    </citation>
    <scope>NUCLEOTIDE SEQUENCE [LARGE SCALE GENOMIC DNA]</scope>
    <source>
        <strain evidence="1 2">YS10</strain>
    </source>
</reference>
<dbReference type="EMBL" id="CP076128">
    <property type="protein sequence ID" value="QWG07454.1"/>
    <property type="molecule type" value="Genomic_DNA"/>
</dbReference>
<dbReference type="InterPro" id="IPR007263">
    <property type="entry name" value="DCC1-like"/>
</dbReference>
<keyword evidence="2" id="KW-1185">Reference proteome</keyword>
<accession>A0ABX8GVM6</accession>
<dbReference type="RefSeq" id="WP_144074843.1">
    <property type="nucleotide sequence ID" value="NZ_CP076128.1"/>
</dbReference>
<protein>
    <submittedName>
        <fullName evidence="1">DUF393 domain-containing protein</fullName>
    </submittedName>
</protein>
<sequence>MNSEKKIILFDGICNLCDHSVQFIIRNEKSDIFQFCSLQSDEGIQLLKQYNLPLDYTDSIVLISDNKVFTKSNAALKIAQHLKFPLSIIALGKFLPNKFNNFWYDLIAKYRYKLFGKKTDTCELIHQNKKYTASNK</sequence>
<dbReference type="Proteomes" id="UP000682802">
    <property type="component" value="Chromosome 1"/>
</dbReference>
<dbReference type="PANTHER" id="PTHR33639">
    <property type="entry name" value="THIOL-DISULFIDE OXIDOREDUCTASE DCC"/>
    <property type="match status" value="1"/>
</dbReference>
<dbReference type="InterPro" id="IPR052927">
    <property type="entry name" value="DCC_oxidoreductase"/>
</dbReference>
<gene>
    <name evidence="1" type="ORF">KM029_00485</name>
</gene>
<proteinExistence type="predicted"/>